<keyword evidence="5" id="KW-1185">Reference proteome</keyword>
<feature type="region of interest" description="Disordered" evidence="1">
    <location>
        <begin position="165"/>
        <end position="248"/>
    </location>
</feature>
<feature type="compositionally biased region" description="Low complexity" evidence="1">
    <location>
        <begin position="698"/>
        <end position="707"/>
    </location>
</feature>
<comment type="caution">
    <text evidence="4">The sequence shown here is derived from an EMBL/GenBank/DDBJ whole genome shotgun (WGS) entry which is preliminary data.</text>
</comment>
<keyword evidence="2" id="KW-1133">Transmembrane helix</keyword>
<evidence type="ECO:0000313" key="4">
    <source>
        <dbReference type="EMBL" id="TPP63120.1"/>
    </source>
</evidence>
<proteinExistence type="predicted"/>
<evidence type="ECO:0000313" key="5">
    <source>
        <dbReference type="Proteomes" id="UP000316759"/>
    </source>
</evidence>
<sequence length="969" mass="108213">MDQDRMRLDGTMEDADVLSNDHLTNELSSMTNANKWGKSQSGEIKAPALFVIEPGRGVALSRGSCYCINAAVLCARPGRHIWHDQDCYFVDRLETAYYAPDARWTPAGDPCTECRCLENQTYTCAPKRCAKTFICPPGQQPRNRRGECCPSYCGNSSVTDLAEKVDSPVKPLPSWTASNPNPLRPPPLIQSKTEPSTPVQSTEHQQIHKLSLKPERFPNEDLSPSGPRPRPGCRPWDDTEVHPTNRFPPGSRLVLTRPCRSLLCVCARDNRWLCTDHCPPCIRTFESFENLQEIPQLPPPEGCCPECDKTGQVLSKNEFQSKETGSDGSLYHFYDSGMTIYGSNVDRNRPAAPFASDHGPGYPGTYRAPFRPEFVERYENATHEHIKRTLKLYVLIAGLVLFCIFGFPMILFFSWQLIRRRRKRDRREYRLRLQRKRQKLAEIASSVGKRPGYLINTNTITHSLTSDSPQTSYSQKNDTTPTYESSKEQQSQSTEGPIGEYEEHAECGDTMRTTTFETNETELSVINPPTRAAVHKLPQSVPMTPTTIEYANSYVEHNCKAGPSPTSNGRPRRVRSALKPSPISVGLVHRPSSSSTPYFPEAYHVKIESPKFESGQSQTTVRRTQSSVSNKDRSGKPNARIALNRASTWLGSTRPASSMIGCFSRNSFRRTDQNESSSGNRSIKLARLRRSNDLANGSSTSSSSTMSEQADIFFGNDSPLFSYPSPPDSAARLPNSTGQDYAPSPYIAPERVSVPRELPMPSPTRTQHHFIHLNRPAVNIRSQAINTSQTNGYEVKDAIYHESTTSKTDPEIDPTVSMCDSQTPLLAIHRTDLTETNSTTTLAAALTPDLSQMTSDVSARSDHAFGPVTNLVQFTEMTEQVPVEQDRERSDHACETNERVIVIDTGKPRPRSQQPEQPTTTRIKWDKNVDDKNVETFTWPRSTKQTTAEPVTTTPLSPSNSLNSQPPCV</sequence>
<dbReference type="OrthoDB" id="6288918at2759"/>
<feature type="region of interest" description="Disordered" evidence="1">
    <location>
        <begin position="610"/>
        <end position="640"/>
    </location>
</feature>
<dbReference type="SMART" id="SM00214">
    <property type="entry name" value="VWC"/>
    <property type="match status" value="1"/>
</dbReference>
<dbReference type="AlphaFoldDB" id="A0A504Z0H5"/>
<organism evidence="4 5">
    <name type="scientific">Fasciola gigantica</name>
    <name type="common">Giant liver fluke</name>
    <dbReference type="NCBI Taxonomy" id="46835"/>
    <lineage>
        <taxon>Eukaryota</taxon>
        <taxon>Metazoa</taxon>
        <taxon>Spiralia</taxon>
        <taxon>Lophotrochozoa</taxon>
        <taxon>Platyhelminthes</taxon>
        <taxon>Trematoda</taxon>
        <taxon>Digenea</taxon>
        <taxon>Plagiorchiida</taxon>
        <taxon>Echinostomata</taxon>
        <taxon>Echinostomatoidea</taxon>
        <taxon>Fasciolidae</taxon>
        <taxon>Fasciola</taxon>
    </lineage>
</organism>
<dbReference type="SUPFAM" id="SSF57603">
    <property type="entry name" value="FnI-like domain"/>
    <property type="match status" value="1"/>
</dbReference>
<reference evidence="4 5" key="1">
    <citation type="submission" date="2019-04" db="EMBL/GenBank/DDBJ databases">
        <title>Annotation for the trematode Fasciola gigantica.</title>
        <authorList>
            <person name="Choi Y.-J."/>
        </authorList>
    </citation>
    <scope>NUCLEOTIDE SEQUENCE [LARGE SCALE GENOMIC DNA]</scope>
    <source>
        <strain evidence="4">Uganda_cow_1</strain>
    </source>
</reference>
<feature type="region of interest" description="Disordered" evidence="1">
    <location>
        <begin position="464"/>
        <end position="499"/>
    </location>
</feature>
<dbReference type="EMBL" id="SUNJ01006039">
    <property type="protein sequence ID" value="TPP63120.1"/>
    <property type="molecule type" value="Genomic_DNA"/>
</dbReference>
<keyword evidence="2" id="KW-0472">Membrane</keyword>
<feature type="compositionally biased region" description="Polar residues" evidence="1">
    <location>
        <begin position="464"/>
        <end position="483"/>
    </location>
</feature>
<feature type="domain" description="VWFC" evidence="3">
    <location>
        <begin position="85"/>
        <end position="154"/>
    </location>
</feature>
<feature type="compositionally biased region" description="Basic and acidic residues" evidence="1">
    <location>
        <begin position="923"/>
        <end position="934"/>
    </location>
</feature>
<feature type="transmembrane region" description="Helical" evidence="2">
    <location>
        <begin position="392"/>
        <end position="418"/>
    </location>
</feature>
<protein>
    <recommendedName>
        <fullName evidence="3">VWFC domain-containing protein</fullName>
    </recommendedName>
</protein>
<gene>
    <name evidence="4" type="ORF">FGIG_11212</name>
</gene>
<evidence type="ECO:0000256" key="1">
    <source>
        <dbReference type="SAM" id="MobiDB-lite"/>
    </source>
</evidence>
<dbReference type="InterPro" id="IPR001007">
    <property type="entry name" value="VWF_dom"/>
</dbReference>
<evidence type="ECO:0000259" key="3">
    <source>
        <dbReference type="PROSITE" id="PS50184"/>
    </source>
</evidence>
<feature type="compositionally biased region" description="Low complexity" evidence="1">
    <location>
        <begin position="955"/>
        <end position="969"/>
    </location>
</feature>
<dbReference type="PROSITE" id="PS50184">
    <property type="entry name" value="VWFC_2"/>
    <property type="match status" value="1"/>
</dbReference>
<feature type="compositionally biased region" description="Polar residues" evidence="1">
    <location>
        <begin position="614"/>
        <end position="629"/>
    </location>
</feature>
<dbReference type="PROSITE" id="PS01208">
    <property type="entry name" value="VWFC_1"/>
    <property type="match status" value="1"/>
</dbReference>
<feature type="region of interest" description="Disordered" evidence="1">
    <location>
        <begin position="904"/>
        <end position="969"/>
    </location>
</feature>
<keyword evidence="2" id="KW-0812">Transmembrane</keyword>
<feature type="region of interest" description="Disordered" evidence="1">
    <location>
        <begin position="669"/>
        <end position="746"/>
    </location>
</feature>
<accession>A0A504Z0H5</accession>
<feature type="compositionally biased region" description="Polar residues" evidence="1">
    <location>
        <begin position="911"/>
        <end position="922"/>
    </location>
</feature>
<feature type="compositionally biased region" description="Polar residues" evidence="1">
    <location>
        <begin position="190"/>
        <end position="204"/>
    </location>
</feature>
<dbReference type="Proteomes" id="UP000316759">
    <property type="component" value="Unassembled WGS sequence"/>
</dbReference>
<name>A0A504Z0H5_FASGI</name>
<feature type="compositionally biased region" description="Polar residues" evidence="1">
    <location>
        <begin position="935"/>
        <end position="954"/>
    </location>
</feature>
<evidence type="ECO:0000256" key="2">
    <source>
        <dbReference type="SAM" id="Phobius"/>
    </source>
</evidence>